<sequence>MEIHQVLAENPPYEAYAKTKPEVLKACIMCEEPGGLACAVCGTKYCSQECQKQDWKYHKMLCKSSVGTEFGLDSRPGPDYRRIIVFPVDQNKPVWDWARFQGGQQGLANSEYRRLVKCPSDKFANMAMPLNVTNSNPYMRFGRGLQLFAVGEEFEGLPSMSHLLPINQSILNLAKPGHILPQFGPHVVAAFSSDEVGRPMVNEGIVWEDATLKDLRLTIDCYIADENNPCIVDPDRYALKLNNPRPMPGLL</sequence>
<accession>A0ABR1V893</accession>
<dbReference type="Pfam" id="PF01753">
    <property type="entry name" value="zf-MYND"/>
    <property type="match status" value="1"/>
</dbReference>
<keyword evidence="1" id="KW-0479">Metal-binding</keyword>
<dbReference type="InterPro" id="IPR002893">
    <property type="entry name" value="Znf_MYND"/>
</dbReference>
<evidence type="ECO:0000313" key="7">
    <source>
        <dbReference type="Proteomes" id="UP001446871"/>
    </source>
</evidence>
<dbReference type="PROSITE" id="PS50865">
    <property type="entry name" value="ZF_MYND_2"/>
    <property type="match status" value="1"/>
</dbReference>
<organism evidence="6 7">
    <name type="scientific">Apiospora saccharicola</name>
    <dbReference type="NCBI Taxonomy" id="335842"/>
    <lineage>
        <taxon>Eukaryota</taxon>
        <taxon>Fungi</taxon>
        <taxon>Dikarya</taxon>
        <taxon>Ascomycota</taxon>
        <taxon>Pezizomycotina</taxon>
        <taxon>Sordariomycetes</taxon>
        <taxon>Xylariomycetidae</taxon>
        <taxon>Amphisphaeriales</taxon>
        <taxon>Apiosporaceae</taxon>
        <taxon>Apiospora</taxon>
    </lineage>
</organism>
<dbReference type="Gene3D" id="6.10.140.2220">
    <property type="match status" value="1"/>
</dbReference>
<feature type="domain" description="MYND-type" evidence="5">
    <location>
        <begin position="27"/>
        <end position="62"/>
    </location>
</feature>
<keyword evidence="7" id="KW-1185">Reference proteome</keyword>
<evidence type="ECO:0000256" key="2">
    <source>
        <dbReference type="ARBA" id="ARBA00022771"/>
    </source>
</evidence>
<dbReference type="Proteomes" id="UP001446871">
    <property type="component" value="Unassembled WGS sequence"/>
</dbReference>
<dbReference type="SUPFAM" id="SSF144232">
    <property type="entry name" value="HIT/MYND zinc finger-like"/>
    <property type="match status" value="1"/>
</dbReference>
<proteinExistence type="predicted"/>
<evidence type="ECO:0000256" key="1">
    <source>
        <dbReference type="ARBA" id="ARBA00022723"/>
    </source>
</evidence>
<name>A0ABR1V893_9PEZI</name>
<keyword evidence="2 4" id="KW-0863">Zinc-finger</keyword>
<evidence type="ECO:0000313" key="6">
    <source>
        <dbReference type="EMBL" id="KAK8067421.1"/>
    </source>
</evidence>
<evidence type="ECO:0000256" key="4">
    <source>
        <dbReference type="PROSITE-ProRule" id="PRU00134"/>
    </source>
</evidence>
<evidence type="ECO:0000256" key="3">
    <source>
        <dbReference type="ARBA" id="ARBA00022833"/>
    </source>
</evidence>
<protein>
    <recommendedName>
        <fullName evidence="5">MYND-type domain-containing protein</fullName>
    </recommendedName>
</protein>
<evidence type="ECO:0000259" key="5">
    <source>
        <dbReference type="PROSITE" id="PS50865"/>
    </source>
</evidence>
<comment type="caution">
    <text evidence="6">The sequence shown here is derived from an EMBL/GenBank/DDBJ whole genome shotgun (WGS) entry which is preliminary data.</text>
</comment>
<keyword evidence="3" id="KW-0862">Zinc</keyword>
<gene>
    <name evidence="6" type="ORF">PG996_006533</name>
</gene>
<reference evidence="6 7" key="1">
    <citation type="submission" date="2023-01" db="EMBL/GenBank/DDBJ databases">
        <title>Analysis of 21 Apiospora genomes using comparative genomics revels a genus with tremendous synthesis potential of carbohydrate active enzymes and secondary metabolites.</title>
        <authorList>
            <person name="Sorensen T."/>
        </authorList>
    </citation>
    <scope>NUCLEOTIDE SEQUENCE [LARGE SCALE GENOMIC DNA]</scope>
    <source>
        <strain evidence="6 7">CBS 83171</strain>
    </source>
</reference>
<dbReference type="EMBL" id="JAQQWM010000004">
    <property type="protein sequence ID" value="KAK8067421.1"/>
    <property type="molecule type" value="Genomic_DNA"/>
</dbReference>